<protein>
    <submittedName>
        <fullName evidence="2">Uncharacterized protein</fullName>
    </submittedName>
</protein>
<name>A0A1V9YRB9_ACHHY</name>
<feature type="transmembrane region" description="Helical" evidence="1">
    <location>
        <begin position="15"/>
        <end position="38"/>
    </location>
</feature>
<sequence>MLNVSLPQAIFLPPLLIILASVSLVTFQNLFATLTAYATKYSSNDIIKTIKPGLVHVKNFLEHVLGKASSFKFNLQHVLLMVIVFVLLAIYNELAQANTLKEKELKLLRAANKKDEEKKADAKKTK</sequence>
<comment type="caution">
    <text evidence="2">The sequence shown here is derived from an EMBL/GenBank/DDBJ whole genome shotgun (WGS) entry which is preliminary data.</text>
</comment>
<keyword evidence="1" id="KW-1133">Transmembrane helix</keyword>
<keyword evidence="3" id="KW-1185">Reference proteome</keyword>
<dbReference type="AlphaFoldDB" id="A0A1V9YRB9"/>
<organism evidence="2 3">
    <name type="scientific">Achlya hypogyna</name>
    <name type="common">Oomycete</name>
    <name type="synonym">Protoachlya hypogyna</name>
    <dbReference type="NCBI Taxonomy" id="1202772"/>
    <lineage>
        <taxon>Eukaryota</taxon>
        <taxon>Sar</taxon>
        <taxon>Stramenopiles</taxon>
        <taxon>Oomycota</taxon>
        <taxon>Saprolegniomycetes</taxon>
        <taxon>Saprolegniales</taxon>
        <taxon>Achlyaceae</taxon>
        <taxon>Achlya</taxon>
    </lineage>
</organism>
<feature type="transmembrane region" description="Helical" evidence="1">
    <location>
        <begin position="73"/>
        <end position="91"/>
    </location>
</feature>
<keyword evidence="1" id="KW-0812">Transmembrane</keyword>
<dbReference type="EMBL" id="JNBR01001409">
    <property type="protein sequence ID" value="OQR88113.1"/>
    <property type="molecule type" value="Genomic_DNA"/>
</dbReference>
<evidence type="ECO:0000313" key="3">
    <source>
        <dbReference type="Proteomes" id="UP000243579"/>
    </source>
</evidence>
<gene>
    <name evidence="2" type="ORF">ACHHYP_07528</name>
</gene>
<keyword evidence="1" id="KW-0472">Membrane</keyword>
<proteinExistence type="predicted"/>
<evidence type="ECO:0000256" key="1">
    <source>
        <dbReference type="SAM" id="Phobius"/>
    </source>
</evidence>
<dbReference type="OrthoDB" id="123616at2759"/>
<accession>A0A1V9YRB9</accession>
<dbReference type="Proteomes" id="UP000243579">
    <property type="component" value="Unassembled WGS sequence"/>
</dbReference>
<reference evidence="2 3" key="1">
    <citation type="journal article" date="2014" name="Genome Biol. Evol.">
        <title>The secreted proteins of Achlya hypogyna and Thraustotheca clavata identify the ancestral oomycete secretome and reveal gene acquisitions by horizontal gene transfer.</title>
        <authorList>
            <person name="Misner I."/>
            <person name="Blouin N."/>
            <person name="Leonard G."/>
            <person name="Richards T.A."/>
            <person name="Lane C.E."/>
        </authorList>
    </citation>
    <scope>NUCLEOTIDE SEQUENCE [LARGE SCALE GENOMIC DNA]</scope>
    <source>
        <strain evidence="2 3">ATCC 48635</strain>
    </source>
</reference>
<evidence type="ECO:0000313" key="2">
    <source>
        <dbReference type="EMBL" id="OQR88113.1"/>
    </source>
</evidence>